<evidence type="ECO:0000313" key="1">
    <source>
        <dbReference type="EMBL" id="SPC26113.1"/>
    </source>
</evidence>
<organism evidence="1 2">
    <name type="scientific">Cupriavidus taiwanensis</name>
    <dbReference type="NCBI Taxonomy" id="164546"/>
    <lineage>
        <taxon>Bacteria</taxon>
        <taxon>Pseudomonadati</taxon>
        <taxon>Pseudomonadota</taxon>
        <taxon>Betaproteobacteria</taxon>
        <taxon>Burkholderiales</taxon>
        <taxon>Burkholderiaceae</taxon>
        <taxon>Cupriavidus</taxon>
    </lineage>
</organism>
<dbReference type="AlphaFoldDB" id="A0A7Z7JIJ3"/>
<accession>A0A7Z7JIJ3</accession>
<dbReference type="Proteomes" id="UP000257139">
    <property type="component" value="Unassembled WGS sequence"/>
</dbReference>
<dbReference type="EMBL" id="OGUU01000051">
    <property type="protein sequence ID" value="SPC26113.1"/>
    <property type="molecule type" value="Genomic_DNA"/>
</dbReference>
<reference evidence="1 2" key="1">
    <citation type="submission" date="2018-01" db="EMBL/GenBank/DDBJ databases">
        <authorList>
            <person name="Clerissi C."/>
        </authorList>
    </citation>
    <scope>NUCLEOTIDE SEQUENCE [LARGE SCALE GENOMIC DNA]</scope>
    <source>
        <strain evidence="1">Cupriavidus taiwanensis STM 6021</strain>
    </source>
</reference>
<comment type="caution">
    <text evidence="1">The sequence shown here is derived from an EMBL/GenBank/DDBJ whole genome shotgun (WGS) entry which is preliminary data.</text>
</comment>
<protein>
    <submittedName>
        <fullName evidence="1">Uncharacterized protein</fullName>
    </submittedName>
</protein>
<sequence>MKSIPHAERYTDAHNIRLGLCVPISANQEEGADILRAPGTASLSARSKP</sequence>
<gene>
    <name evidence="1" type="ORF">CBM2594_U40018</name>
</gene>
<proteinExistence type="predicted"/>
<name>A0A7Z7JIJ3_9BURK</name>
<evidence type="ECO:0000313" key="2">
    <source>
        <dbReference type="Proteomes" id="UP000257139"/>
    </source>
</evidence>